<evidence type="ECO:0000259" key="3">
    <source>
        <dbReference type="Pfam" id="PF23002"/>
    </source>
</evidence>
<keyword evidence="1" id="KW-0378">Hydrolase</keyword>
<dbReference type="InterPro" id="IPR055124">
    <property type="entry name" value="PIN-like_DDX60"/>
</dbReference>
<keyword evidence="2 4" id="KW-0347">Helicase</keyword>
<evidence type="ECO:0000256" key="1">
    <source>
        <dbReference type="ARBA" id="ARBA00022801"/>
    </source>
</evidence>
<keyword evidence="2 4" id="KW-0067">ATP-binding</keyword>
<feature type="domain" description="ATP-dependent RNA helicase DDX60 PIN-like" evidence="3">
    <location>
        <begin position="22"/>
        <end position="200"/>
    </location>
</feature>
<keyword evidence="2 4" id="KW-0547">Nucleotide-binding</keyword>
<dbReference type="GO" id="GO:0004386">
    <property type="term" value="F:helicase activity"/>
    <property type="evidence" value="ECO:0007669"/>
    <property type="project" value="UniProtKB-KW"/>
</dbReference>
<evidence type="ECO:0000256" key="2">
    <source>
        <dbReference type="ARBA" id="ARBA00022806"/>
    </source>
</evidence>
<dbReference type="GO" id="GO:0016787">
    <property type="term" value="F:hydrolase activity"/>
    <property type="evidence" value="ECO:0007669"/>
    <property type="project" value="UniProtKB-KW"/>
</dbReference>
<accession>A0A0N0DC38</accession>
<dbReference type="PANTHER" id="PTHR44533">
    <property type="entry name" value="DEAD/H RNA HELICASE, PUTATIVE-RELATED"/>
    <property type="match status" value="1"/>
</dbReference>
<reference evidence="4 5" key="1">
    <citation type="submission" date="2015-04" db="EMBL/GenBank/DDBJ databases">
        <title>The draft genome sequence of Fusarium langsethiae, a T-2/HT-2 mycotoxin producer.</title>
        <authorList>
            <person name="Lysoe E."/>
            <person name="Divon H.H."/>
            <person name="Terzi V."/>
            <person name="Orru L."/>
            <person name="Lamontanara A."/>
            <person name="Kolseth A.-K."/>
            <person name="Frandsen R.J."/>
            <person name="Nielsen K."/>
            <person name="Thrane U."/>
        </authorList>
    </citation>
    <scope>NUCLEOTIDE SEQUENCE [LARGE SCALE GENOMIC DNA]</scope>
    <source>
        <strain evidence="4 5">Fl201059</strain>
    </source>
</reference>
<organism evidence="4 5">
    <name type="scientific">Fusarium langsethiae</name>
    <dbReference type="NCBI Taxonomy" id="179993"/>
    <lineage>
        <taxon>Eukaryota</taxon>
        <taxon>Fungi</taxon>
        <taxon>Dikarya</taxon>
        <taxon>Ascomycota</taxon>
        <taxon>Pezizomycotina</taxon>
        <taxon>Sordariomycetes</taxon>
        <taxon>Hypocreomycetidae</taxon>
        <taxon>Hypocreales</taxon>
        <taxon>Nectriaceae</taxon>
        <taxon>Fusarium</taxon>
    </lineage>
</organism>
<evidence type="ECO:0000313" key="5">
    <source>
        <dbReference type="Proteomes" id="UP000037904"/>
    </source>
</evidence>
<dbReference type="AlphaFoldDB" id="A0A0N0DC38"/>
<dbReference type="OrthoDB" id="2320933at2759"/>
<dbReference type="EMBL" id="JXCE01000376">
    <property type="protein sequence ID" value="KPA37665.1"/>
    <property type="molecule type" value="Genomic_DNA"/>
</dbReference>
<comment type="caution">
    <text evidence="4">The sequence shown here is derived from an EMBL/GenBank/DDBJ whole genome shotgun (WGS) entry which is preliminary data.</text>
</comment>
<dbReference type="GO" id="GO:0005737">
    <property type="term" value="C:cytoplasm"/>
    <property type="evidence" value="ECO:0007669"/>
    <property type="project" value="TreeGrafter"/>
</dbReference>
<protein>
    <submittedName>
        <fullName evidence="4">Dead deah box helicase</fullName>
    </submittedName>
</protein>
<dbReference type="InterPro" id="IPR052431">
    <property type="entry name" value="SKI2_subfamily_helicases"/>
</dbReference>
<gene>
    <name evidence="4" type="ORF">FLAG1_09519</name>
</gene>
<evidence type="ECO:0000313" key="4">
    <source>
        <dbReference type="EMBL" id="KPA37665.1"/>
    </source>
</evidence>
<dbReference type="Proteomes" id="UP000037904">
    <property type="component" value="Unassembled WGS sequence"/>
</dbReference>
<dbReference type="PANTHER" id="PTHR44533:SF4">
    <property type="entry name" value="DEAD_H RNA HELICASE, PUTATIVE-RELATED"/>
    <property type="match status" value="1"/>
</dbReference>
<sequence length="392" mass="44507">MRPDDTIKTLRDWYQGQTPLTVNIVGDFAGHELFAIHGESLIRYCLTEAKVDLGECFQLLHAVHSVEKLLSELKRRDCNFDILFFRDHENLCVPQQAVSSTKGAKYRLTRRILIQHFIKSNLDFRILEFASFESSECKNYLSGHGVHFVLCDDGRTSSIDQATHLQHLLYKVLTSGRHVANINSITWKSSKVFMSLLSGKKDHPFGDTDLSPRDKHAVAFCRAYIEHCTSANEITEADLHRVGAFLLQIATLKYCSLQERTCVEVCKEDGIIQSQDHEFLHMFCAATQGLIEMPCEFNEQEGSEGDVPSGILEHAHALYNEAFRGRDPEVKQPFATLKSFKGSRPTPKAEKNLTALPFSHPVLEDFLKDVRIGESEEIQDPNAELVFEDLRH</sequence>
<name>A0A0N0DC38_FUSLA</name>
<keyword evidence="5" id="KW-1185">Reference proteome</keyword>
<dbReference type="Pfam" id="PF23002">
    <property type="entry name" value="PIN-like_DDX60"/>
    <property type="match status" value="1"/>
</dbReference>
<proteinExistence type="predicted"/>